<dbReference type="PANTHER" id="PTHR12042:SF21">
    <property type="entry name" value="ALPHA1,4-GALACTOSYLTRANSFERASE 1-RELATED"/>
    <property type="match status" value="1"/>
</dbReference>
<proteinExistence type="predicted"/>
<dbReference type="HOGENOM" id="CLU_917258_0_0_5"/>
<dbReference type="GO" id="GO:0016758">
    <property type="term" value="F:hexosyltransferase activity"/>
    <property type="evidence" value="ECO:0007669"/>
    <property type="project" value="TreeGrafter"/>
</dbReference>
<reference evidence="1" key="1">
    <citation type="submission" date="2013-11" db="EMBL/GenBank/DDBJ databases">
        <title>Draft genome sequence of the broad-host-range Rhizobium sp. LPU83 strain, a member of the low-genetic diversity Oregon-like Rhizobium sp. group.</title>
        <authorList>
            <person name="Wibberg D."/>
            <person name="Puehler A."/>
            <person name="Schlueter A."/>
        </authorList>
    </citation>
    <scope>NUCLEOTIDE SEQUENCE [LARGE SCALE GENOMIC DNA]</scope>
    <source>
        <strain evidence="1">LPU83</strain>
        <plasmid evidence="1">pLPU83d</plasmid>
    </source>
</reference>
<dbReference type="PATRIC" id="fig|348824.6.peg.6828"/>
<dbReference type="Gene3D" id="3.90.550.20">
    <property type="match status" value="1"/>
</dbReference>
<dbReference type="PANTHER" id="PTHR12042">
    <property type="entry name" value="LACTOSYLCERAMIDE 4-ALPHA-GALACTOSYLTRANSFERASE ALPHA- 1,4-GALACTOSYLTRANSFERASE"/>
    <property type="match status" value="1"/>
</dbReference>
<protein>
    <recommendedName>
        <fullName evidence="3">Alpha 1,4-glycosyltransferase domain-containing protein</fullName>
    </recommendedName>
</protein>
<evidence type="ECO:0008006" key="3">
    <source>
        <dbReference type="Google" id="ProtNLM"/>
    </source>
</evidence>
<name>W6RQS7_9HYPH</name>
<dbReference type="AlphaFoldDB" id="W6RQS7"/>
<dbReference type="GO" id="GO:0006688">
    <property type="term" value="P:glycosphingolipid biosynthetic process"/>
    <property type="evidence" value="ECO:0007669"/>
    <property type="project" value="TreeGrafter"/>
</dbReference>
<keyword evidence="1" id="KW-0614">Plasmid</keyword>
<dbReference type="GO" id="GO:0016020">
    <property type="term" value="C:membrane"/>
    <property type="evidence" value="ECO:0007669"/>
    <property type="project" value="GOC"/>
</dbReference>
<gene>
    <name evidence="1" type="ORF">LPU83_pLPU83d_1125</name>
</gene>
<dbReference type="EMBL" id="HG916855">
    <property type="protein sequence ID" value="CDM62495.1"/>
    <property type="molecule type" value="Genomic_DNA"/>
</dbReference>
<dbReference type="Proteomes" id="UP000019443">
    <property type="component" value="Plasmid pLPU83d"/>
</dbReference>
<organism evidence="1 2">
    <name type="scientific">Rhizobium favelukesii</name>
    <dbReference type="NCBI Taxonomy" id="348824"/>
    <lineage>
        <taxon>Bacteria</taxon>
        <taxon>Pseudomonadati</taxon>
        <taxon>Pseudomonadota</taxon>
        <taxon>Alphaproteobacteria</taxon>
        <taxon>Hyphomicrobiales</taxon>
        <taxon>Rhizobiaceae</taxon>
        <taxon>Rhizobium/Agrobacterium group</taxon>
        <taxon>Rhizobium</taxon>
    </lineage>
</organism>
<accession>W6RQS7</accession>
<dbReference type="SUPFAM" id="SSF53448">
    <property type="entry name" value="Nucleotide-diphospho-sugar transferases"/>
    <property type="match status" value="1"/>
</dbReference>
<evidence type="ECO:0000313" key="1">
    <source>
        <dbReference type="EMBL" id="CDM62495.1"/>
    </source>
</evidence>
<keyword evidence="2" id="KW-1185">Reference proteome</keyword>
<evidence type="ECO:0000313" key="2">
    <source>
        <dbReference type="Proteomes" id="UP000019443"/>
    </source>
</evidence>
<dbReference type="InterPro" id="IPR029044">
    <property type="entry name" value="Nucleotide-diphossugar_trans"/>
</dbReference>
<dbReference type="KEGG" id="rhl:LPU83_pLPU83d_1125"/>
<geneLocation type="plasmid" evidence="1 2">
    <name>pLPU83d</name>
</geneLocation>
<sequence>MLEKPSDPRTFGTFWYGGRLDALEQACAHSFIRHGYRLVLFSYKPIENAPDGVELRNAADLFPEELTKRFLLNGKPHLTPFSNLFRYKMIRDCGLVWTDLDVLMIKRLPDELPDDIVVREEQGGLNNAVLYIRSQHTLDKLIEQSMAVAGRNLVWGQTGPILLTQVVNELHEKIETTSHSVFYPIEHYDLFKIFLREFADECREKCRGAATIHLFNNILSKMGYWKNMAPPAGSFFHQKLEETGGLSFFRDIYPENVMVHMTENYRMRLSGQALGIKAVMAQLIPSIGRTWRHYHPAQNS</sequence>
<dbReference type="InterPro" id="IPR051981">
    <property type="entry name" value="Glycosyltransf_32"/>
</dbReference>
<dbReference type="RefSeq" id="WP_024315101.1">
    <property type="nucleotide sequence ID" value="NZ_ATTO01000018.1"/>
</dbReference>